<dbReference type="PROSITE" id="PS00845">
    <property type="entry name" value="CAP_GLY_1"/>
    <property type="match status" value="1"/>
</dbReference>
<comment type="caution">
    <text evidence="3">The sequence shown here is derived from an EMBL/GenBank/DDBJ whole genome shotgun (WGS) entry which is preliminary data.</text>
</comment>
<dbReference type="SUPFAM" id="SSF74924">
    <property type="entry name" value="Cap-Gly domain"/>
    <property type="match status" value="1"/>
</dbReference>
<dbReference type="STRING" id="1890683.A0A427YIP1"/>
<dbReference type="InterPro" id="IPR036859">
    <property type="entry name" value="CAP-Gly_dom_sf"/>
</dbReference>
<protein>
    <recommendedName>
        <fullName evidence="2">CAP-Gly domain-containing protein</fullName>
    </recommendedName>
</protein>
<dbReference type="Pfam" id="PF01302">
    <property type="entry name" value="CAP_GLY"/>
    <property type="match status" value="1"/>
</dbReference>
<gene>
    <name evidence="3" type="ORF">EHS25_010123</name>
</gene>
<dbReference type="Proteomes" id="UP000279259">
    <property type="component" value="Unassembled WGS sequence"/>
</dbReference>
<dbReference type="PROSITE" id="PS50245">
    <property type="entry name" value="CAP_GLY_2"/>
    <property type="match status" value="1"/>
</dbReference>
<dbReference type="AlphaFoldDB" id="A0A427YIP1"/>
<feature type="region of interest" description="Disordered" evidence="1">
    <location>
        <begin position="329"/>
        <end position="360"/>
    </location>
</feature>
<dbReference type="OrthoDB" id="5273213at2759"/>
<evidence type="ECO:0000313" key="3">
    <source>
        <dbReference type="EMBL" id="RSH90947.1"/>
    </source>
</evidence>
<reference evidence="3 4" key="1">
    <citation type="submission" date="2018-11" db="EMBL/GenBank/DDBJ databases">
        <title>Genome sequence of Saitozyma podzolica DSM 27192.</title>
        <authorList>
            <person name="Aliyu H."/>
            <person name="Gorte O."/>
            <person name="Ochsenreither K."/>
        </authorList>
    </citation>
    <scope>NUCLEOTIDE SEQUENCE [LARGE SCALE GENOMIC DNA]</scope>
    <source>
        <strain evidence="3 4">DSM 27192</strain>
    </source>
</reference>
<evidence type="ECO:0000259" key="2">
    <source>
        <dbReference type="PROSITE" id="PS50245"/>
    </source>
</evidence>
<dbReference type="Gene3D" id="3.80.10.10">
    <property type="entry name" value="Ribonuclease Inhibitor"/>
    <property type="match status" value="1"/>
</dbReference>
<dbReference type="InterPro" id="IPR000938">
    <property type="entry name" value="CAP-Gly_domain"/>
</dbReference>
<keyword evidence="4" id="KW-1185">Reference proteome</keyword>
<feature type="domain" description="CAP-Gly" evidence="2">
    <location>
        <begin position="55"/>
        <end position="99"/>
    </location>
</feature>
<proteinExistence type="predicted"/>
<dbReference type="Gene3D" id="2.30.30.190">
    <property type="entry name" value="CAP Gly-rich-like domain"/>
    <property type="match status" value="1"/>
</dbReference>
<name>A0A427YIP1_9TREE</name>
<feature type="compositionally biased region" description="Low complexity" evidence="1">
    <location>
        <begin position="343"/>
        <end position="360"/>
    </location>
</feature>
<dbReference type="SMART" id="SM01052">
    <property type="entry name" value="CAP_GLY"/>
    <property type="match status" value="1"/>
</dbReference>
<evidence type="ECO:0000313" key="4">
    <source>
        <dbReference type="Proteomes" id="UP000279259"/>
    </source>
</evidence>
<feature type="region of interest" description="Disordered" evidence="1">
    <location>
        <begin position="122"/>
        <end position="145"/>
    </location>
</feature>
<dbReference type="InterPro" id="IPR032675">
    <property type="entry name" value="LRR_dom_sf"/>
</dbReference>
<dbReference type="EMBL" id="RSCD01000009">
    <property type="protein sequence ID" value="RSH90947.1"/>
    <property type="molecule type" value="Genomic_DNA"/>
</dbReference>
<accession>A0A427YIP1</accession>
<dbReference type="SUPFAM" id="SSF52047">
    <property type="entry name" value="RNI-like"/>
    <property type="match status" value="1"/>
</dbReference>
<evidence type="ECO:0000256" key="1">
    <source>
        <dbReference type="SAM" id="MobiDB-lite"/>
    </source>
</evidence>
<feature type="compositionally biased region" description="Low complexity" evidence="1">
    <location>
        <begin position="128"/>
        <end position="138"/>
    </location>
</feature>
<sequence length="591" mass="63739">MSVPLQEHHVGGRYLHAKSLAPVTLRYIGPLPGAAVLHPAESSASASAASSSAKARTEDTEDLWLGVEYDDPSRGKHSGTYGDAKLFSTRQEAAGAFVRYKPGVLVRGKTFVQAVEERYGMIHPEVQPPQRSSSSPDPTRGDRVTLGSSGGVIVVQAPGLDAVQRKVGRLERLREMGLEGEWICSVGGDESTRRLLRERLKGVTMLDLSRNLLSIEDVACIAACLPGLKTLVLNESRLGTGIPASKYADLVSLVALKGITELHLGRCDLTWEEACGLAGLFPGLETLYLNDNPRITSLGEVNKLWEKQRRSALATLNLSRTPIGTILPPLASYAGSDPNPDANSNSDSDSRSQSQSQSQSRSFGISSLILLDSSLSDWTSIDSLAKWFPNLSSLRFLSLPPSQDTPPPPPPPHADTAVHANVNADPRRIPLDPAKARPFLIAKLPRLSQLNSTPVSSNERRDAELFYVGFVGRLASTAGWARYPELCELHGRPVQNTAGTKDTSSSLKSRMIKLNVHPTNGTPFHISVLPSTPIALLRRKVARQARLPGTAAIWTARRTTDGGEACEKVVEVSEGAVGDWFADEEDVIVDA</sequence>
<organism evidence="3 4">
    <name type="scientific">Saitozyma podzolica</name>
    <dbReference type="NCBI Taxonomy" id="1890683"/>
    <lineage>
        <taxon>Eukaryota</taxon>
        <taxon>Fungi</taxon>
        <taxon>Dikarya</taxon>
        <taxon>Basidiomycota</taxon>
        <taxon>Agaricomycotina</taxon>
        <taxon>Tremellomycetes</taxon>
        <taxon>Tremellales</taxon>
        <taxon>Trimorphomycetaceae</taxon>
        <taxon>Saitozyma</taxon>
    </lineage>
</organism>